<sequence length="275" mass="31903">MTASEKLKYLLSYFNTNNNRLGTLINKRQSLYDIDKGKIKSFSIDLVMELKKVYPELNENFLLFDDENIVTSKDISNKKFLSHLQDPEPKINPTLKEVQLKLKKVKENKQKSILPNAQPNIETEKFKVVKLIPEKVAMGLISNFFDSEYVEQLETELIEVDEYFTEDAYKVDSVGESMNDGTARSLLDGDKFLAKDIPRAKWGDKLINGGKNLFYILHSERGHMIKEIIAHDIADKKLTLHSWNKDKKLYPDFEIHTNHCYIIASIQELLSRKMK</sequence>
<evidence type="ECO:0000313" key="3">
    <source>
        <dbReference type="Proteomes" id="UP000255224"/>
    </source>
</evidence>
<keyword evidence="4" id="KW-1185">Reference proteome</keyword>
<reference evidence="1" key="2">
    <citation type="submission" date="2018-11" db="EMBL/GenBank/DDBJ databases">
        <title>Proposal to divide the Flavobacteriaceae and reorganize its genera based on Amino Acid Identity values calculated from whole genome sequences.</title>
        <authorList>
            <person name="Nicholson A.C."/>
            <person name="Gulvik C.A."/>
            <person name="Whitney A.M."/>
            <person name="Humrighouse B.W."/>
            <person name="Bell M."/>
            <person name="Holmes B."/>
            <person name="Steigerwalt A."/>
            <person name="Villarma A."/>
            <person name="Sheth M."/>
            <person name="Batra D."/>
            <person name="Pryor J."/>
            <person name="Bernardet J.-F."/>
            <person name="Hugo C."/>
            <person name="Kampfer P."/>
            <person name="Newman J."/>
            <person name="Mcquiston J.R."/>
        </authorList>
    </citation>
    <scope>NUCLEOTIDE SEQUENCE [LARGE SCALE GENOMIC DNA]</scope>
    <source>
        <strain evidence="1">G0188</strain>
    </source>
</reference>
<gene>
    <name evidence="1" type="ORF">EG346_17105</name>
    <name evidence="2" type="ORF">NCTC13533_01980</name>
</gene>
<proteinExistence type="predicted"/>
<accession>A0A3G6NI96</accession>
<dbReference type="Gene3D" id="2.10.109.10">
    <property type="entry name" value="Umud Fragment, subunit A"/>
    <property type="match status" value="1"/>
</dbReference>
<dbReference type="EMBL" id="CP033920">
    <property type="protein sequence ID" value="AZA49792.1"/>
    <property type="molecule type" value="Genomic_DNA"/>
</dbReference>
<evidence type="ECO:0000313" key="2">
    <source>
        <dbReference type="EMBL" id="STC95752.1"/>
    </source>
</evidence>
<dbReference type="OrthoDB" id="3831186at2"/>
<evidence type="ECO:0000313" key="4">
    <source>
        <dbReference type="Proteomes" id="UP000273270"/>
    </source>
</evidence>
<reference evidence="2 3" key="1">
    <citation type="submission" date="2018-06" db="EMBL/GenBank/DDBJ databases">
        <authorList>
            <consortium name="Pathogen Informatics"/>
            <person name="Doyle S."/>
        </authorList>
    </citation>
    <scope>NUCLEOTIDE SEQUENCE [LARGE SCALE GENOMIC DNA]</scope>
    <source>
        <strain evidence="2 3">NCTC13533</strain>
    </source>
</reference>
<dbReference type="Proteomes" id="UP000255224">
    <property type="component" value="Unassembled WGS sequence"/>
</dbReference>
<name>A0A376DVV5_CHRCU</name>
<dbReference type="AlphaFoldDB" id="A0A376DVV5"/>
<dbReference type="RefSeq" id="WP_123880281.1">
    <property type="nucleotide sequence ID" value="NZ_CP033920.1"/>
</dbReference>
<protein>
    <recommendedName>
        <fullName evidence="5">Peptidase S24/S26A/S26B/S26C domain-containing protein</fullName>
    </recommendedName>
</protein>
<accession>A0A376DVV5</accession>
<evidence type="ECO:0000313" key="1">
    <source>
        <dbReference type="EMBL" id="AZA49792.1"/>
    </source>
</evidence>
<dbReference type="Proteomes" id="UP000273270">
    <property type="component" value="Chromosome"/>
</dbReference>
<organism evidence="2 3">
    <name type="scientific">Chryseobacterium carnipullorum</name>
    <dbReference type="NCBI Taxonomy" id="1124835"/>
    <lineage>
        <taxon>Bacteria</taxon>
        <taxon>Pseudomonadati</taxon>
        <taxon>Bacteroidota</taxon>
        <taxon>Flavobacteriia</taxon>
        <taxon>Flavobacteriales</taxon>
        <taxon>Weeksellaceae</taxon>
        <taxon>Chryseobacterium group</taxon>
        <taxon>Chryseobacterium</taxon>
    </lineage>
</organism>
<dbReference type="KEGG" id="ccau:EG346_17105"/>
<dbReference type="EMBL" id="UFVQ01000003">
    <property type="protein sequence ID" value="STC95752.1"/>
    <property type="molecule type" value="Genomic_DNA"/>
</dbReference>
<reference evidence="4" key="3">
    <citation type="submission" date="2018-11" db="EMBL/GenBank/DDBJ databases">
        <title>Proposal to divide the Flavobacteriaceae and reorganize its genera based on Amino Acid Identity values calculated from whole genome sequences.</title>
        <authorList>
            <person name="Nicholson A.C."/>
            <person name="Gulvik C.A."/>
            <person name="Whitney A.M."/>
            <person name="Humrighouse B.W."/>
            <person name="Bell M."/>
            <person name="Holmes B."/>
            <person name="Steigerwalt A.G."/>
            <person name="Villarma A."/>
            <person name="Sheth M."/>
            <person name="Batra D."/>
            <person name="Pryor J."/>
            <person name="Bernardet J.-F."/>
            <person name="Hugo C."/>
            <person name="Kampfer P."/>
            <person name="Newman J."/>
            <person name="McQuiston J.R."/>
        </authorList>
    </citation>
    <scope>NUCLEOTIDE SEQUENCE [LARGE SCALE GENOMIC DNA]</scope>
    <source>
        <strain evidence="4">G0188</strain>
    </source>
</reference>
<evidence type="ECO:0008006" key="5">
    <source>
        <dbReference type="Google" id="ProtNLM"/>
    </source>
</evidence>